<reference evidence="2" key="1">
    <citation type="submission" date="2015-07" db="EMBL/GenBank/DDBJ databases">
        <title>Transcriptome Assembly of Anthurium amnicola.</title>
        <authorList>
            <person name="Suzuki J."/>
        </authorList>
    </citation>
    <scope>NUCLEOTIDE SEQUENCE</scope>
</reference>
<sequence>MASTQLPDNTPHHVRSISLPSRSHPLSVRVEEGLHKLKAWATSSLPQSASPSEELLCVGLQALEEMYDCAEELLRQPHTQRVLARHQDEKWAAGELDSSVRLLDICGTTRDSVSSIKEQAQGLESALRTRRGGDSTVETKTHALVQSRKKAHKDASKCFKALKQMEDRKHAHLFSAADEGLWLAVRALKDLREITVAIFRSILAFISVPTPVLAGKMRRWPSMRSIHGRISGKEVDLEKVTREEQRRLQALEMEMGSLETGLESMFRRLIQNRVSLLNIFSL</sequence>
<dbReference type="GO" id="GO:0048364">
    <property type="term" value="P:root development"/>
    <property type="evidence" value="ECO:0007669"/>
    <property type="project" value="InterPro"/>
</dbReference>
<name>A0A1D1Z517_9ARAE</name>
<dbReference type="AlphaFoldDB" id="A0A1D1Z517"/>
<organism evidence="2">
    <name type="scientific">Anthurium amnicola</name>
    <dbReference type="NCBI Taxonomy" id="1678845"/>
    <lineage>
        <taxon>Eukaryota</taxon>
        <taxon>Viridiplantae</taxon>
        <taxon>Streptophyta</taxon>
        <taxon>Embryophyta</taxon>
        <taxon>Tracheophyta</taxon>
        <taxon>Spermatophyta</taxon>
        <taxon>Magnoliopsida</taxon>
        <taxon>Liliopsida</taxon>
        <taxon>Araceae</taxon>
        <taxon>Pothoideae</taxon>
        <taxon>Potheae</taxon>
        <taxon>Anthurium</taxon>
    </lineage>
</organism>
<accession>A0A1D1Z517</accession>
<gene>
    <name evidence="2" type="primary">atpF1_1</name>
    <name evidence="2" type="ORF">g.54948</name>
</gene>
<dbReference type="InterPro" id="IPR004320">
    <property type="entry name" value="BPS1_pln"/>
</dbReference>
<protein>
    <submittedName>
        <fullName evidence="2">ATP synthase subunit b 1</fullName>
    </submittedName>
</protein>
<evidence type="ECO:0000256" key="1">
    <source>
        <dbReference type="SAM" id="MobiDB-lite"/>
    </source>
</evidence>
<dbReference type="EMBL" id="GDJX01005977">
    <property type="protein sequence ID" value="JAT61959.1"/>
    <property type="molecule type" value="Transcribed_RNA"/>
</dbReference>
<feature type="region of interest" description="Disordered" evidence="1">
    <location>
        <begin position="1"/>
        <end position="20"/>
    </location>
</feature>
<dbReference type="PANTHER" id="PTHR33070">
    <property type="entry name" value="OS06G0725500 PROTEIN"/>
    <property type="match status" value="1"/>
</dbReference>
<dbReference type="GO" id="GO:0048367">
    <property type="term" value="P:shoot system development"/>
    <property type="evidence" value="ECO:0007669"/>
    <property type="project" value="InterPro"/>
</dbReference>
<proteinExistence type="predicted"/>
<dbReference type="Pfam" id="PF03087">
    <property type="entry name" value="BPS1"/>
    <property type="match status" value="1"/>
</dbReference>
<dbReference type="PANTHER" id="PTHR33070:SF120">
    <property type="entry name" value="EXPRESSED PROTEIN"/>
    <property type="match status" value="1"/>
</dbReference>
<evidence type="ECO:0000313" key="2">
    <source>
        <dbReference type="EMBL" id="JAT61959.1"/>
    </source>
</evidence>